<gene>
    <name evidence="11" type="ORF">C2E21_5724</name>
</gene>
<dbReference type="Pfam" id="PF08263">
    <property type="entry name" value="LRRNT_2"/>
    <property type="match status" value="2"/>
</dbReference>
<dbReference type="Pfam" id="PF00560">
    <property type="entry name" value="LRR_1"/>
    <property type="match status" value="3"/>
</dbReference>
<evidence type="ECO:0000256" key="8">
    <source>
        <dbReference type="SAM" id="Phobius"/>
    </source>
</evidence>
<evidence type="ECO:0000313" key="12">
    <source>
        <dbReference type="Proteomes" id="UP000239899"/>
    </source>
</evidence>
<dbReference type="InterPro" id="IPR003591">
    <property type="entry name" value="Leu-rich_rpt_typical-subtyp"/>
</dbReference>
<feature type="region of interest" description="Disordered" evidence="7">
    <location>
        <begin position="763"/>
        <end position="825"/>
    </location>
</feature>
<dbReference type="InterPro" id="IPR013210">
    <property type="entry name" value="LRR_N_plant-typ"/>
</dbReference>
<sequence length="825" mass="85174">MRLAVALLLLLGALCAPAAGQRAQPDQANVLLDFAAMARGNNRAALADWRTGSEPCGWTGVTCSAGGAVTAIRLPRVGLRGILDPNLARLTTLQQIDLTGNELWGRLPGRWARLDALERLRLDANALTGPLPAGWNTMEGIQHLSLANNQLNGSLPAAWSSMGRLLSLDLSGNTLSGPLPAPWARQRWLVRLGLARNSLSGGLPREWGSLGALLTLDLAGNNFSGSLPAEWGALQEATAIDLSRNALAGPLPPAWGRLGSVQMLSLQTNQLSGAVPAEWSPLASRAFRISLSDNPSLCGAVPSPLAPSILAAGSSAKGSGLSTPCSWEGDAKALLAFKAAAAADKAGSPLADWLPQANPCSAGAWSGVSCRGGRVAILNLANAGLRLSSLEPLAGLGALQKLLLAGNSAPNATLPASWAGLGQLAVLDLTGTGVAGGLPEDWAHMSGLRTLLLGGNSLNGTLPAAWGALDGLTTLNLAQNALRGPLPAQWSSLTSLASLDAGSNYLSGPLPDAWRSLDSLQELRLANNNLGGAVPVSWSELPSLTLLDLSSNLGVCGGQPPWRSGAQVRTDATNIEQSCIMVQTSGTVAGAVLGVSLSLTVASLAATAALLVYVRRQRQQLALLQRERSASFTSFQLNPSFSVGGSGPSAIAVADPAAATDGKLATLHTFAATAAAGVQSRQHPKLAKALSIIPTWADEHSGYIQVPLATPGPAPARHGVPGGAEEHRSPSPTPGMPSPERHQWQVAAAAADRGVDLHARRAQQRSLFRSRSDIPSVQPSSGDEAAGQQGQLEQWSSQEEGVDMLRAHSRVALLRPGDRDGSSMV</sequence>
<feature type="domain" description="Leucine-rich repeat-containing N-terminal plant-type" evidence="10">
    <location>
        <begin position="329"/>
        <end position="370"/>
    </location>
</feature>
<evidence type="ECO:0000256" key="3">
    <source>
        <dbReference type="ARBA" id="ARBA00022614"/>
    </source>
</evidence>
<feature type="compositionally biased region" description="Basic and acidic residues" evidence="7">
    <location>
        <begin position="816"/>
        <end position="825"/>
    </location>
</feature>
<feature type="compositionally biased region" description="Polar residues" evidence="7">
    <location>
        <begin position="764"/>
        <end position="781"/>
    </location>
</feature>
<dbReference type="InterPro" id="IPR032675">
    <property type="entry name" value="LRR_dom_sf"/>
</dbReference>
<dbReference type="EMBL" id="LHPG02000011">
    <property type="protein sequence ID" value="PRW45705.1"/>
    <property type="molecule type" value="Genomic_DNA"/>
</dbReference>
<proteinExistence type="predicted"/>
<comment type="caution">
    <text evidence="11">The sequence shown here is derived from an EMBL/GenBank/DDBJ whole genome shotgun (WGS) entry which is preliminary data.</text>
</comment>
<keyword evidence="3" id="KW-0433">Leucine-rich repeat</keyword>
<feature type="chain" id="PRO_5015179888" evidence="9">
    <location>
        <begin position="21"/>
        <end position="825"/>
    </location>
</feature>
<keyword evidence="4 9" id="KW-0732">Signal</keyword>
<dbReference type="Proteomes" id="UP000239899">
    <property type="component" value="Unassembled WGS sequence"/>
</dbReference>
<dbReference type="FunFam" id="3.80.10.10:FF:000041">
    <property type="entry name" value="LRR receptor-like serine/threonine-protein kinase ERECTA"/>
    <property type="match status" value="2"/>
</dbReference>
<evidence type="ECO:0000313" key="11">
    <source>
        <dbReference type="EMBL" id="PRW45705.1"/>
    </source>
</evidence>
<protein>
    <submittedName>
        <fullName evidence="11">Surface antigen</fullName>
    </submittedName>
</protein>
<keyword evidence="5" id="KW-0677">Repeat</keyword>
<accession>A0A2P6TN12</accession>
<dbReference type="SMART" id="SM00369">
    <property type="entry name" value="LRR_TYP"/>
    <property type="match status" value="6"/>
</dbReference>
<evidence type="ECO:0000259" key="10">
    <source>
        <dbReference type="Pfam" id="PF08263"/>
    </source>
</evidence>
<dbReference type="PANTHER" id="PTHR48060">
    <property type="entry name" value="DNA DAMAGE-REPAIR/TOLERATION PROTEIN DRT100"/>
    <property type="match status" value="1"/>
</dbReference>
<keyword evidence="12" id="KW-1185">Reference proteome</keyword>
<feature type="region of interest" description="Disordered" evidence="7">
    <location>
        <begin position="707"/>
        <end position="740"/>
    </location>
</feature>
<feature type="signal peptide" evidence="9">
    <location>
        <begin position="1"/>
        <end position="20"/>
    </location>
</feature>
<evidence type="ECO:0000256" key="6">
    <source>
        <dbReference type="ARBA" id="ARBA00023136"/>
    </source>
</evidence>
<organism evidence="11 12">
    <name type="scientific">Chlorella sorokiniana</name>
    <name type="common">Freshwater green alga</name>
    <dbReference type="NCBI Taxonomy" id="3076"/>
    <lineage>
        <taxon>Eukaryota</taxon>
        <taxon>Viridiplantae</taxon>
        <taxon>Chlorophyta</taxon>
        <taxon>core chlorophytes</taxon>
        <taxon>Trebouxiophyceae</taxon>
        <taxon>Chlorellales</taxon>
        <taxon>Chlorellaceae</taxon>
        <taxon>Chlorella clade</taxon>
        <taxon>Chlorella</taxon>
    </lineage>
</organism>
<evidence type="ECO:0000256" key="9">
    <source>
        <dbReference type="SAM" id="SignalP"/>
    </source>
</evidence>
<evidence type="ECO:0000256" key="4">
    <source>
        <dbReference type="ARBA" id="ARBA00022729"/>
    </source>
</evidence>
<dbReference type="PANTHER" id="PTHR48060:SF21">
    <property type="entry name" value="L DOMAIN-LIKE PROTEIN"/>
    <property type="match status" value="1"/>
</dbReference>
<evidence type="ECO:0000256" key="2">
    <source>
        <dbReference type="ARBA" id="ARBA00004430"/>
    </source>
</evidence>
<keyword evidence="6 8" id="KW-0472">Membrane</keyword>
<feature type="compositionally biased region" description="Polar residues" evidence="7">
    <location>
        <begin position="788"/>
        <end position="799"/>
    </location>
</feature>
<dbReference type="InterPro" id="IPR001611">
    <property type="entry name" value="Leu-rich_rpt"/>
</dbReference>
<dbReference type="GO" id="GO:0016020">
    <property type="term" value="C:membrane"/>
    <property type="evidence" value="ECO:0007669"/>
    <property type="project" value="UniProtKB-SubCell"/>
</dbReference>
<keyword evidence="8" id="KW-1133">Transmembrane helix</keyword>
<dbReference type="STRING" id="3076.A0A2P6TN12"/>
<dbReference type="GO" id="GO:0005930">
    <property type="term" value="C:axoneme"/>
    <property type="evidence" value="ECO:0007669"/>
    <property type="project" value="UniProtKB-SubCell"/>
</dbReference>
<feature type="domain" description="Leucine-rich repeat-containing N-terminal plant-type" evidence="10">
    <location>
        <begin position="25"/>
        <end position="64"/>
    </location>
</feature>
<dbReference type="FunFam" id="3.80.10.10:FF:000400">
    <property type="entry name" value="Nuclear pore complex protein NUP107"/>
    <property type="match status" value="1"/>
</dbReference>
<dbReference type="AlphaFoldDB" id="A0A2P6TN12"/>
<dbReference type="OrthoDB" id="511504at2759"/>
<feature type="transmembrane region" description="Helical" evidence="8">
    <location>
        <begin position="588"/>
        <end position="614"/>
    </location>
</feature>
<dbReference type="Pfam" id="PF13855">
    <property type="entry name" value="LRR_8"/>
    <property type="match status" value="1"/>
</dbReference>
<evidence type="ECO:0000256" key="1">
    <source>
        <dbReference type="ARBA" id="ARBA00004370"/>
    </source>
</evidence>
<dbReference type="InterPro" id="IPR053211">
    <property type="entry name" value="DNA_repair-toleration"/>
</dbReference>
<comment type="subcellular location">
    <subcellularLocation>
        <location evidence="2">Cytoplasm</location>
        <location evidence="2">Cytoskeleton</location>
        <location evidence="2">Cilium axoneme</location>
    </subcellularLocation>
    <subcellularLocation>
        <location evidence="1">Membrane</location>
    </subcellularLocation>
</comment>
<dbReference type="SUPFAM" id="SSF52058">
    <property type="entry name" value="L domain-like"/>
    <property type="match status" value="2"/>
</dbReference>
<evidence type="ECO:0000256" key="7">
    <source>
        <dbReference type="SAM" id="MobiDB-lite"/>
    </source>
</evidence>
<evidence type="ECO:0000256" key="5">
    <source>
        <dbReference type="ARBA" id="ARBA00022737"/>
    </source>
</evidence>
<name>A0A2P6TN12_CHLSO</name>
<dbReference type="Gene3D" id="3.80.10.10">
    <property type="entry name" value="Ribonuclease Inhibitor"/>
    <property type="match status" value="3"/>
</dbReference>
<reference evidence="11 12" key="1">
    <citation type="journal article" date="2018" name="Plant J.">
        <title>Genome sequences of Chlorella sorokiniana UTEX 1602 and Micractinium conductrix SAG 241.80: implications to maltose excretion by a green alga.</title>
        <authorList>
            <person name="Arriola M.B."/>
            <person name="Velmurugan N."/>
            <person name="Zhang Y."/>
            <person name="Plunkett M.H."/>
            <person name="Hondzo H."/>
            <person name="Barney B.M."/>
        </authorList>
    </citation>
    <scope>NUCLEOTIDE SEQUENCE [LARGE SCALE GENOMIC DNA]</scope>
    <source>
        <strain evidence="12">UTEX 1602</strain>
    </source>
</reference>
<keyword evidence="8" id="KW-0812">Transmembrane</keyword>